<dbReference type="EMBL" id="JXSL01000033">
    <property type="protein sequence ID" value="KIL96868.1"/>
    <property type="molecule type" value="Genomic_DNA"/>
</dbReference>
<dbReference type="OrthoDB" id="7272004at2"/>
<organism evidence="1 2">
    <name type="scientific">Paramagnetospirillum magnetotacticum MS-1</name>
    <dbReference type="NCBI Taxonomy" id="272627"/>
    <lineage>
        <taxon>Bacteria</taxon>
        <taxon>Pseudomonadati</taxon>
        <taxon>Pseudomonadota</taxon>
        <taxon>Alphaproteobacteria</taxon>
        <taxon>Rhodospirillales</taxon>
        <taxon>Magnetospirillaceae</taxon>
        <taxon>Paramagnetospirillum</taxon>
    </lineage>
</organism>
<dbReference type="Proteomes" id="UP000031971">
    <property type="component" value="Unassembled WGS sequence"/>
</dbReference>
<comment type="caution">
    <text evidence="1">The sequence shown here is derived from an EMBL/GenBank/DDBJ whole genome shotgun (WGS) entry which is preliminary data.</text>
</comment>
<reference evidence="1 2" key="1">
    <citation type="submission" date="2015-01" db="EMBL/GenBank/DDBJ databases">
        <title>Genome Sequence of Magnetospirillum magnetotacticum Strain MS-1.</title>
        <authorList>
            <person name="Marinov G.K."/>
            <person name="Smalley M.D."/>
            <person name="DeSalvo G."/>
        </authorList>
    </citation>
    <scope>NUCLEOTIDE SEQUENCE [LARGE SCALE GENOMIC DNA]</scope>
    <source>
        <strain evidence="1 2">MS-1</strain>
    </source>
</reference>
<dbReference type="AlphaFoldDB" id="A0A0C2YP34"/>
<dbReference type="RefSeq" id="WP_052473366.1">
    <property type="nucleotide sequence ID" value="NZ_JXSL01000033.1"/>
</dbReference>
<dbReference type="STRING" id="272627.CCC_01361"/>
<sequence length="96" mass="10577">MMPLTLPVLSEHSFLAWIDQAQPGDSISYYEGLLGVDRARDPSALPGSTRSELDRIADHAMALAKDGCLLLVQRRIAEDRIAYIAIKASGDKPRRN</sequence>
<evidence type="ECO:0000313" key="1">
    <source>
        <dbReference type="EMBL" id="KIL96868.1"/>
    </source>
</evidence>
<protein>
    <submittedName>
        <fullName evidence="1">Uncharacterized protein</fullName>
    </submittedName>
</protein>
<proteinExistence type="predicted"/>
<keyword evidence="2" id="KW-1185">Reference proteome</keyword>
<name>A0A0C2YP34_PARME</name>
<evidence type="ECO:0000313" key="2">
    <source>
        <dbReference type="Proteomes" id="UP000031971"/>
    </source>
</evidence>
<gene>
    <name evidence="1" type="ORF">CCC_01361</name>
</gene>
<accession>A0A0C2YP34</accession>